<reference evidence="1 2" key="1">
    <citation type="submission" date="2023-01" db="EMBL/GenBank/DDBJ databases">
        <title>Analysis of 21 Apiospora genomes using comparative genomics revels a genus with tremendous synthesis potential of carbohydrate active enzymes and secondary metabolites.</title>
        <authorList>
            <person name="Sorensen T."/>
        </authorList>
    </citation>
    <scope>NUCLEOTIDE SEQUENCE [LARGE SCALE GENOMIC DNA]</scope>
    <source>
        <strain evidence="1 2">CBS 33761</strain>
    </source>
</reference>
<accession>A0ABR1RXJ9</accession>
<proteinExistence type="predicted"/>
<comment type="caution">
    <text evidence="1">The sequence shown here is derived from an EMBL/GenBank/DDBJ whole genome shotgun (WGS) entry which is preliminary data.</text>
</comment>
<protein>
    <recommendedName>
        <fullName evidence="3">F-box domain-containing protein</fullName>
    </recommendedName>
</protein>
<organism evidence="1 2">
    <name type="scientific">Apiospora rasikravindrae</name>
    <dbReference type="NCBI Taxonomy" id="990691"/>
    <lineage>
        <taxon>Eukaryota</taxon>
        <taxon>Fungi</taxon>
        <taxon>Dikarya</taxon>
        <taxon>Ascomycota</taxon>
        <taxon>Pezizomycotina</taxon>
        <taxon>Sordariomycetes</taxon>
        <taxon>Xylariomycetidae</taxon>
        <taxon>Amphisphaeriales</taxon>
        <taxon>Apiosporaceae</taxon>
        <taxon>Apiospora</taxon>
    </lineage>
</organism>
<dbReference type="EMBL" id="JAQQWK010000012">
    <property type="protein sequence ID" value="KAK8022636.1"/>
    <property type="molecule type" value="Genomic_DNA"/>
</dbReference>
<evidence type="ECO:0008006" key="3">
    <source>
        <dbReference type="Google" id="ProtNLM"/>
    </source>
</evidence>
<gene>
    <name evidence="1" type="ORF">PG993_013403</name>
</gene>
<name>A0ABR1RXJ9_9PEZI</name>
<dbReference type="Proteomes" id="UP001444661">
    <property type="component" value="Unassembled WGS sequence"/>
</dbReference>
<sequence>MTSSAPIGLQDLPNEILDDILKYLALDTQTVLAYDLHEPPAVLTGTGLKADRLEAFWRRREDGVSTFRNMCLVSRHMREIATGHLYRNVAIRHVRCLLRFLRTLVEHARLRIHVKCLMLVDDMARCHEDEDEDGSPRILRREVRRGHQGTDSDSRIFKLFGGIQRIPRNPQYEPWSKWCPYSKGYGASPGFPSEHAVVGVLLCLVKSVEQVSLVSTWLRSCSGDEEELRRNLLDAMADPVLSQQGVLAKLHTLELNPTVDDSLSRCLGAALLRVPSLRTVNMCRSLHPRPASMDGAEPPPHSDHAPLDRTYQIARQQGKGPVPSVPELPRPRVPLLPAHHSGWSMGRTCSHELCWHPAGASRHVRGLVAEPWHGACGPLDLPISPDETGNFLRRPVHVVRAGV</sequence>
<keyword evidence="2" id="KW-1185">Reference proteome</keyword>
<evidence type="ECO:0000313" key="2">
    <source>
        <dbReference type="Proteomes" id="UP001444661"/>
    </source>
</evidence>
<evidence type="ECO:0000313" key="1">
    <source>
        <dbReference type="EMBL" id="KAK8022636.1"/>
    </source>
</evidence>